<comment type="caution">
    <text evidence="1">The sequence shown here is derived from an EMBL/GenBank/DDBJ whole genome shotgun (WGS) entry which is preliminary data.</text>
</comment>
<evidence type="ECO:0000313" key="2">
    <source>
        <dbReference type="Proteomes" id="UP000499080"/>
    </source>
</evidence>
<name>A0A4Y2TPU2_ARAVE</name>
<keyword evidence="2" id="KW-1185">Reference proteome</keyword>
<evidence type="ECO:0000313" key="1">
    <source>
        <dbReference type="EMBL" id="GBO02655.1"/>
    </source>
</evidence>
<gene>
    <name evidence="1" type="ORF">AVEN_217774_1</name>
</gene>
<dbReference type="EMBL" id="BGPR01030249">
    <property type="protein sequence ID" value="GBO02655.1"/>
    <property type="molecule type" value="Genomic_DNA"/>
</dbReference>
<organism evidence="1 2">
    <name type="scientific">Araneus ventricosus</name>
    <name type="common">Orbweaver spider</name>
    <name type="synonym">Epeira ventricosa</name>
    <dbReference type="NCBI Taxonomy" id="182803"/>
    <lineage>
        <taxon>Eukaryota</taxon>
        <taxon>Metazoa</taxon>
        <taxon>Ecdysozoa</taxon>
        <taxon>Arthropoda</taxon>
        <taxon>Chelicerata</taxon>
        <taxon>Arachnida</taxon>
        <taxon>Araneae</taxon>
        <taxon>Araneomorphae</taxon>
        <taxon>Entelegynae</taxon>
        <taxon>Araneoidea</taxon>
        <taxon>Araneidae</taxon>
        <taxon>Araneus</taxon>
    </lineage>
</organism>
<dbReference type="Proteomes" id="UP000499080">
    <property type="component" value="Unassembled WGS sequence"/>
</dbReference>
<accession>A0A4Y2TPU2</accession>
<sequence>MEPMRRELMMKPITSFLKCCSGPGQRKVRAVSGINGSMREELMMKPINNSTSVCSRSWTKEEVRALSGINGSMRRELMMKPINNLFEVFAPGPGQRKKCRKLLAA</sequence>
<protein>
    <submittedName>
        <fullName evidence="1">Uncharacterized protein</fullName>
    </submittedName>
</protein>
<dbReference type="AlphaFoldDB" id="A0A4Y2TPU2"/>
<reference evidence="1 2" key="1">
    <citation type="journal article" date="2019" name="Sci. Rep.">
        <title>Orb-weaving spider Araneus ventricosus genome elucidates the spidroin gene catalogue.</title>
        <authorList>
            <person name="Kono N."/>
            <person name="Nakamura H."/>
            <person name="Ohtoshi R."/>
            <person name="Moran D.A.P."/>
            <person name="Shinohara A."/>
            <person name="Yoshida Y."/>
            <person name="Fujiwara M."/>
            <person name="Mori M."/>
            <person name="Tomita M."/>
            <person name="Arakawa K."/>
        </authorList>
    </citation>
    <scope>NUCLEOTIDE SEQUENCE [LARGE SCALE GENOMIC DNA]</scope>
</reference>
<proteinExistence type="predicted"/>